<keyword evidence="3" id="KW-1185">Reference proteome</keyword>
<evidence type="ECO:0000313" key="2">
    <source>
        <dbReference type="EMBL" id="TCN25049.1"/>
    </source>
</evidence>
<organism evidence="2 3">
    <name type="scientific">Mesobacillus foraminis</name>
    <dbReference type="NCBI Taxonomy" id="279826"/>
    <lineage>
        <taxon>Bacteria</taxon>
        <taxon>Bacillati</taxon>
        <taxon>Bacillota</taxon>
        <taxon>Bacilli</taxon>
        <taxon>Bacillales</taxon>
        <taxon>Bacillaceae</taxon>
        <taxon>Mesobacillus</taxon>
    </lineage>
</organism>
<feature type="chain" id="PRO_5039017014" evidence="1">
    <location>
        <begin position="21"/>
        <end position="169"/>
    </location>
</feature>
<dbReference type="Proteomes" id="UP000295689">
    <property type="component" value="Unassembled WGS sequence"/>
</dbReference>
<sequence>MGLKLIVCLAVATIVFAAGALLETKEGKVEIDAVIDENEAYEEVSLIANETSAGKTEDAQNRLQAQGGKVEDAEYESLKMFVQETVKSWEEQRDQESANSSAALAKSTLYYAEHFKKEIKDAGLRKEFDSWKQIADDLCTSLETETNEAKVRELNKQFQKQMYIIVKKI</sequence>
<name>A0A4R2BGF6_9BACI</name>
<evidence type="ECO:0000256" key="1">
    <source>
        <dbReference type="SAM" id="SignalP"/>
    </source>
</evidence>
<protein>
    <submittedName>
        <fullName evidence="2">Uncharacterized protein</fullName>
    </submittedName>
</protein>
<dbReference type="EMBL" id="SLVV01000006">
    <property type="protein sequence ID" value="TCN25049.1"/>
    <property type="molecule type" value="Genomic_DNA"/>
</dbReference>
<reference evidence="2 3" key="1">
    <citation type="journal article" date="2015" name="Stand. Genomic Sci.">
        <title>Genomic Encyclopedia of Bacterial and Archaeal Type Strains, Phase III: the genomes of soil and plant-associated and newly described type strains.</title>
        <authorList>
            <person name="Whitman W.B."/>
            <person name="Woyke T."/>
            <person name="Klenk H.P."/>
            <person name="Zhou Y."/>
            <person name="Lilburn T.G."/>
            <person name="Beck B.J."/>
            <person name="De Vos P."/>
            <person name="Vandamme P."/>
            <person name="Eisen J.A."/>
            <person name="Garrity G."/>
            <person name="Hugenholtz P."/>
            <person name="Kyrpides N.C."/>
        </authorList>
    </citation>
    <scope>NUCLEOTIDE SEQUENCE [LARGE SCALE GENOMIC DNA]</scope>
    <source>
        <strain evidence="2 3">CV53</strain>
    </source>
</reference>
<dbReference type="AlphaFoldDB" id="A0A4R2BGF6"/>
<feature type="signal peptide" evidence="1">
    <location>
        <begin position="1"/>
        <end position="20"/>
    </location>
</feature>
<evidence type="ECO:0000313" key="3">
    <source>
        <dbReference type="Proteomes" id="UP000295689"/>
    </source>
</evidence>
<dbReference type="RefSeq" id="WP_132006431.1">
    <property type="nucleotide sequence ID" value="NZ_JABUHM010000004.1"/>
</dbReference>
<accession>A0A4R2BGF6</accession>
<keyword evidence="1" id="KW-0732">Signal</keyword>
<gene>
    <name evidence="2" type="ORF">EV146_106251</name>
</gene>
<proteinExistence type="predicted"/>
<comment type="caution">
    <text evidence="2">The sequence shown here is derived from an EMBL/GenBank/DDBJ whole genome shotgun (WGS) entry which is preliminary data.</text>
</comment>